<evidence type="ECO:0000313" key="3">
    <source>
        <dbReference type="Proteomes" id="UP000252479"/>
    </source>
</evidence>
<dbReference type="RefSeq" id="WP_086962853.1">
    <property type="nucleotide sequence ID" value="NZ_FUKS01000046.1"/>
</dbReference>
<dbReference type="InterPro" id="IPR011032">
    <property type="entry name" value="GroES-like_sf"/>
</dbReference>
<dbReference type="InterPro" id="IPR036291">
    <property type="entry name" value="NAD(P)-bd_dom_sf"/>
</dbReference>
<dbReference type="GeneID" id="303187921"/>
<dbReference type="Pfam" id="PF08240">
    <property type="entry name" value="ADH_N"/>
    <property type="match status" value="1"/>
</dbReference>
<dbReference type="InterPro" id="IPR052585">
    <property type="entry name" value="Lipid_raft_assoc_Zn_ADH"/>
</dbReference>
<dbReference type="EMBL" id="QPGL01000001">
    <property type="protein sequence ID" value="RCS72705.1"/>
    <property type="molecule type" value="Genomic_DNA"/>
</dbReference>
<dbReference type="CDD" id="cd05289">
    <property type="entry name" value="MDR_like_2"/>
    <property type="match status" value="1"/>
</dbReference>
<evidence type="ECO:0000259" key="1">
    <source>
        <dbReference type="SMART" id="SM00829"/>
    </source>
</evidence>
<gene>
    <name evidence="2" type="ORF">CIK83_03275</name>
</gene>
<accession>A0A368LLN9</accession>
<dbReference type="SMART" id="SM00829">
    <property type="entry name" value="PKS_ER"/>
    <property type="match status" value="1"/>
</dbReference>
<dbReference type="Proteomes" id="UP000252479">
    <property type="component" value="Unassembled WGS sequence"/>
</dbReference>
<dbReference type="Gene3D" id="3.40.50.720">
    <property type="entry name" value="NAD(P)-binding Rossmann-like Domain"/>
    <property type="match status" value="1"/>
</dbReference>
<evidence type="ECO:0000313" key="2">
    <source>
        <dbReference type="EMBL" id="RCS72705.1"/>
    </source>
</evidence>
<dbReference type="AlphaFoldDB" id="A0A368LLN9"/>
<dbReference type="GO" id="GO:0016491">
    <property type="term" value="F:oxidoreductase activity"/>
    <property type="evidence" value="ECO:0007669"/>
    <property type="project" value="InterPro"/>
</dbReference>
<dbReference type="SUPFAM" id="SSF50129">
    <property type="entry name" value="GroES-like"/>
    <property type="match status" value="1"/>
</dbReference>
<dbReference type="InterPro" id="IPR013154">
    <property type="entry name" value="ADH-like_N"/>
</dbReference>
<comment type="caution">
    <text evidence="2">The sequence shown here is derived from an EMBL/GenBank/DDBJ whole genome shotgun (WGS) entry which is preliminary data.</text>
</comment>
<sequence>MPSNAQIVISQFGGPEQLNILTTDIPQPQSGEVLVKVAYSGVNPIDVKTRAGIGWAAEHNKNNLPWTLGYDISGVVIKQGIGSKKFNLNDTVSGFIGFPLRGGGYSQYVCVPETELALVPDDISLKDAAAIPLAGQTAAQALEKAQIQSGETVLILAGAGGVGHIAVQIAAAAKTKVYATCSDENRSYLESLGATAIDYRKENSLKFLSNVDVLIDLIGGDIAIEAMDCLHPGSRLITVPTITSSMVCSHAAELGIIGMGMLVEPDTTQLEELLSLISAGMLKIEVEQCFAMDKVADAHVKVANGHARGKILLDMQV</sequence>
<protein>
    <submittedName>
        <fullName evidence="2">NADP-dependent oxidoreductase</fullName>
    </submittedName>
</protein>
<dbReference type="SUPFAM" id="SSF51735">
    <property type="entry name" value="NAD(P)-binding Rossmann-fold domains"/>
    <property type="match status" value="1"/>
</dbReference>
<dbReference type="PANTHER" id="PTHR43482">
    <property type="entry name" value="PROTEIN AST1-RELATED"/>
    <property type="match status" value="1"/>
</dbReference>
<proteinExistence type="predicted"/>
<reference evidence="2 3" key="1">
    <citation type="journal article" date="2017" name="Elife">
        <title>Extensive horizontal gene transfer in cheese-associated bacteria.</title>
        <authorList>
            <person name="Bonham K.S."/>
            <person name="Wolfe B.E."/>
            <person name="Dutton R.J."/>
        </authorList>
    </citation>
    <scope>NUCLEOTIDE SEQUENCE [LARGE SCALE GENOMIC DNA]</scope>
    <source>
        <strain evidence="2 3">JB196</strain>
    </source>
</reference>
<dbReference type="PANTHER" id="PTHR43482:SF1">
    <property type="entry name" value="PROTEIN AST1-RELATED"/>
    <property type="match status" value="1"/>
</dbReference>
<name>A0A368LLN9_9VIBR</name>
<feature type="domain" description="Enoyl reductase (ER)" evidence="1">
    <location>
        <begin position="13"/>
        <end position="313"/>
    </location>
</feature>
<dbReference type="InterPro" id="IPR020843">
    <property type="entry name" value="ER"/>
</dbReference>
<dbReference type="Gene3D" id="3.90.180.10">
    <property type="entry name" value="Medium-chain alcohol dehydrogenases, catalytic domain"/>
    <property type="match status" value="1"/>
</dbReference>
<keyword evidence="3" id="KW-1185">Reference proteome</keyword>
<dbReference type="Pfam" id="PF13602">
    <property type="entry name" value="ADH_zinc_N_2"/>
    <property type="match status" value="1"/>
</dbReference>
<organism evidence="2 3">
    <name type="scientific">Vibrio casei</name>
    <dbReference type="NCBI Taxonomy" id="673372"/>
    <lineage>
        <taxon>Bacteria</taxon>
        <taxon>Pseudomonadati</taxon>
        <taxon>Pseudomonadota</taxon>
        <taxon>Gammaproteobacteria</taxon>
        <taxon>Vibrionales</taxon>
        <taxon>Vibrionaceae</taxon>
        <taxon>Vibrio</taxon>
    </lineage>
</organism>